<sequence length="197" mass="21971">MIGNSRTQPEPKVVLVGDSGVGKTAIIQNFITGILGEQTEPTVIATSFKTEIELEDGVKEEISIWDTAGQERFQSLIPLYLRNARGLILVADITAKNNIQTLDTIYMSLNDLDPTCICILAANKIDLDLKKDISDLEKWATDHHFSFTTVSAKTGSGIRELFIKITKLMREATPEQHYFNSKTTLREDPNKKNIPCC</sequence>
<protein>
    <submittedName>
        <fullName evidence="2">Small GTP-binding protein, putative</fullName>
    </submittedName>
</protein>
<dbReference type="GO" id="GO:0042147">
    <property type="term" value="P:retrograde transport, endosome to Golgi"/>
    <property type="evidence" value="ECO:0000318"/>
    <property type="project" value="GO_Central"/>
</dbReference>
<dbReference type="Pfam" id="PF00071">
    <property type="entry name" value="Ras"/>
    <property type="match status" value="1"/>
</dbReference>
<dbReference type="EMBL" id="DS113936">
    <property type="protein sequence ID" value="EAX92991.1"/>
    <property type="molecule type" value="Genomic_DNA"/>
</dbReference>
<dbReference type="GO" id="GO:0006886">
    <property type="term" value="P:intracellular protein transport"/>
    <property type="evidence" value="ECO:0000318"/>
    <property type="project" value="GO_Central"/>
</dbReference>
<dbReference type="PROSITE" id="PS51419">
    <property type="entry name" value="RAB"/>
    <property type="match status" value="1"/>
</dbReference>
<keyword evidence="3" id="KW-1185">Reference proteome</keyword>
<dbReference type="SMR" id="A2FQ27"/>
<evidence type="ECO:0000313" key="2">
    <source>
        <dbReference type="EMBL" id="EAX92991.1"/>
    </source>
</evidence>
<evidence type="ECO:0000256" key="1">
    <source>
        <dbReference type="ARBA" id="ARBA00022741"/>
    </source>
</evidence>
<dbReference type="GO" id="GO:0006891">
    <property type="term" value="P:intra-Golgi vesicle-mediated transport"/>
    <property type="evidence" value="ECO:0000318"/>
    <property type="project" value="GO_Central"/>
</dbReference>
<dbReference type="GO" id="GO:0005525">
    <property type="term" value="F:GTP binding"/>
    <property type="evidence" value="ECO:0007669"/>
    <property type="project" value="InterPro"/>
</dbReference>
<dbReference type="GO" id="GO:0012505">
    <property type="term" value="C:endomembrane system"/>
    <property type="evidence" value="ECO:0000318"/>
    <property type="project" value="GO_Central"/>
</dbReference>
<dbReference type="Proteomes" id="UP000001542">
    <property type="component" value="Unassembled WGS sequence"/>
</dbReference>
<keyword evidence="1" id="KW-0547">Nucleotide-binding</keyword>
<dbReference type="GO" id="GO:0005829">
    <property type="term" value="C:cytosol"/>
    <property type="evidence" value="ECO:0007669"/>
    <property type="project" value="GOC"/>
</dbReference>
<proteinExistence type="predicted"/>
<dbReference type="GO" id="GO:0003924">
    <property type="term" value="F:GTPase activity"/>
    <property type="evidence" value="ECO:0000318"/>
    <property type="project" value="GO_Central"/>
</dbReference>
<dbReference type="AlphaFoldDB" id="A2FQ27"/>
<dbReference type="PRINTS" id="PR00449">
    <property type="entry name" value="RASTRNSFRMNG"/>
</dbReference>
<reference evidence="2" key="1">
    <citation type="submission" date="2006-10" db="EMBL/GenBank/DDBJ databases">
        <authorList>
            <person name="Amadeo P."/>
            <person name="Zhao Q."/>
            <person name="Wortman J."/>
            <person name="Fraser-Liggett C."/>
            <person name="Carlton J."/>
        </authorList>
    </citation>
    <scope>NUCLEOTIDE SEQUENCE</scope>
    <source>
        <strain evidence="2">G3</strain>
    </source>
</reference>
<dbReference type="STRING" id="5722.A2FQ27"/>
<dbReference type="InterPro" id="IPR027417">
    <property type="entry name" value="P-loop_NTPase"/>
</dbReference>
<reference evidence="2" key="2">
    <citation type="journal article" date="2007" name="Science">
        <title>Draft genome sequence of the sexually transmitted pathogen Trichomonas vaginalis.</title>
        <authorList>
            <person name="Carlton J.M."/>
            <person name="Hirt R.P."/>
            <person name="Silva J.C."/>
            <person name="Delcher A.L."/>
            <person name="Schatz M."/>
            <person name="Zhao Q."/>
            <person name="Wortman J.R."/>
            <person name="Bidwell S.L."/>
            <person name="Alsmark U.C.M."/>
            <person name="Besteiro S."/>
            <person name="Sicheritz-Ponten T."/>
            <person name="Noel C.J."/>
            <person name="Dacks J.B."/>
            <person name="Foster P.G."/>
            <person name="Simillion C."/>
            <person name="Van de Peer Y."/>
            <person name="Miranda-Saavedra D."/>
            <person name="Barton G.J."/>
            <person name="Westrop G.D."/>
            <person name="Mueller S."/>
            <person name="Dessi D."/>
            <person name="Fiori P.L."/>
            <person name="Ren Q."/>
            <person name="Paulsen I."/>
            <person name="Zhang H."/>
            <person name="Bastida-Corcuera F.D."/>
            <person name="Simoes-Barbosa A."/>
            <person name="Brown M.T."/>
            <person name="Hayes R.D."/>
            <person name="Mukherjee M."/>
            <person name="Okumura C.Y."/>
            <person name="Schneider R."/>
            <person name="Smith A.J."/>
            <person name="Vanacova S."/>
            <person name="Villalvazo M."/>
            <person name="Haas B.J."/>
            <person name="Pertea M."/>
            <person name="Feldblyum T.V."/>
            <person name="Utterback T.R."/>
            <person name="Shu C.L."/>
            <person name="Osoegawa K."/>
            <person name="de Jong P.J."/>
            <person name="Hrdy I."/>
            <person name="Horvathova L."/>
            <person name="Zubacova Z."/>
            <person name="Dolezal P."/>
            <person name="Malik S.B."/>
            <person name="Logsdon J.M. Jr."/>
            <person name="Henze K."/>
            <person name="Gupta A."/>
            <person name="Wang C.C."/>
            <person name="Dunne R.L."/>
            <person name="Upcroft J.A."/>
            <person name="Upcroft P."/>
            <person name="White O."/>
            <person name="Salzberg S.L."/>
            <person name="Tang P."/>
            <person name="Chiu C.-H."/>
            <person name="Lee Y.-S."/>
            <person name="Embley T.M."/>
            <person name="Coombs G.H."/>
            <person name="Mottram J.C."/>
            <person name="Tachezy J."/>
            <person name="Fraser-Liggett C.M."/>
            <person name="Johnson P.J."/>
        </authorList>
    </citation>
    <scope>NUCLEOTIDE SEQUENCE [LARGE SCALE GENOMIC DNA]</scope>
    <source>
        <strain evidence="2">G3</strain>
    </source>
</reference>
<dbReference type="PANTHER" id="PTHR47978">
    <property type="match status" value="1"/>
</dbReference>
<dbReference type="CDD" id="cd00154">
    <property type="entry name" value="Rab"/>
    <property type="match status" value="1"/>
</dbReference>
<dbReference type="VEuPathDB" id="TrichDB:TVAG_261700"/>
<organism evidence="2 3">
    <name type="scientific">Trichomonas vaginalis (strain ATCC PRA-98 / G3)</name>
    <dbReference type="NCBI Taxonomy" id="412133"/>
    <lineage>
        <taxon>Eukaryota</taxon>
        <taxon>Metamonada</taxon>
        <taxon>Parabasalia</taxon>
        <taxon>Trichomonadida</taxon>
        <taxon>Trichomonadidae</taxon>
        <taxon>Trichomonas</taxon>
    </lineage>
</organism>
<dbReference type="GO" id="GO:0005794">
    <property type="term" value="C:Golgi apparatus"/>
    <property type="evidence" value="ECO:0000318"/>
    <property type="project" value="GO_Central"/>
</dbReference>
<dbReference type="KEGG" id="tva:4750706"/>
<dbReference type="Gene3D" id="3.40.50.300">
    <property type="entry name" value="P-loop containing nucleotide triphosphate hydrolases"/>
    <property type="match status" value="1"/>
</dbReference>
<dbReference type="PROSITE" id="PS51421">
    <property type="entry name" value="RAS"/>
    <property type="match status" value="1"/>
</dbReference>
<dbReference type="InterPro" id="IPR005225">
    <property type="entry name" value="Small_GTP-bd"/>
</dbReference>
<dbReference type="VEuPathDB" id="TrichDB:TVAGG3_0684330"/>
<accession>A2FQ27</accession>
<dbReference type="SMART" id="SM00173">
    <property type="entry name" value="RAS"/>
    <property type="match status" value="1"/>
</dbReference>
<evidence type="ECO:0000313" key="3">
    <source>
        <dbReference type="Proteomes" id="UP000001542"/>
    </source>
</evidence>
<dbReference type="NCBIfam" id="TIGR00231">
    <property type="entry name" value="small_GTP"/>
    <property type="match status" value="1"/>
</dbReference>
<dbReference type="RefSeq" id="XP_001305921.1">
    <property type="nucleotide sequence ID" value="XM_001305920.1"/>
</dbReference>
<dbReference type="GO" id="GO:0006890">
    <property type="term" value="P:retrograde vesicle-mediated transport, Golgi to endoplasmic reticulum"/>
    <property type="evidence" value="ECO:0000318"/>
    <property type="project" value="GO_Central"/>
</dbReference>
<dbReference type="FunFam" id="3.40.50.300:FF:001811">
    <property type="entry name" value="Rab family GTPase"/>
    <property type="match status" value="1"/>
</dbReference>
<dbReference type="InterPro" id="IPR001806">
    <property type="entry name" value="Small_GTPase"/>
</dbReference>
<dbReference type="OMA" id="PTCICIL"/>
<dbReference type="eggNOG" id="KOG0088">
    <property type="taxonomic scope" value="Eukaryota"/>
</dbReference>
<gene>
    <name evidence="2" type="ORF">TVAG_261700</name>
</gene>
<dbReference type="InParanoid" id="A2FQ27"/>
<dbReference type="SMART" id="SM00174">
    <property type="entry name" value="RHO"/>
    <property type="match status" value="1"/>
</dbReference>
<name>A2FQ27_TRIV3</name>
<dbReference type="SMART" id="SM00175">
    <property type="entry name" value="RAB"/>
    <property type="match status" value="1"/>
</dbReference>
<dbReference type="SUPFAM" id="SSF52540">
    <property type="entry name" value="P-loop containing nucleoside triphosphate hydrolases"/>
    <property type="match status" value="1"/>
</dbReference>